<feature type="domain" description="Ty3 transposon capsid-like protein" evidence="2">
    <location>
        <begin position="106"/>
        <end position="236"/>
    </location>
</feature>
<dbReference type="InterPro" id="IPR045358">
    <property type="entry name" value="Ty3_capsid"/>
</dbReference>
<dbReference type="Pfam" id="PF19259">
    <property type="entry name" value="Ty3_capsid"/>
    <property type="match status" value="1"/>
</dbReference>
<dbReference type="AlphaFoldDB" id="A0A0G4G4R6"/>
<evidence type="ECO:0000256" key="1">
    <source>
        <dbReference type="SAM" id="MobiDB-lite"/>
    </source>
</evidence>
<feature type="compositionally biased region" description="Acidic residues" evidence="1">
    <location>
        <begin position="376"/>
        <end position="389"/>
    </location>
</feature>
<feature type="region of interest" description="Disordered" evidence="1">
    <location>
        <begin position="325"/>
        <end position="347"/>
    </location>
</feature>
<feature type="non-terminal residue" evidence="3">
    <location>
        <position position="412"/>
    </location>
</feature>
<evidence type="ECO:0000259" key="2">
    <source>
        <dbReference type="Pfam" id="PF19259"/>
    </source>
</evidence>
<proteinExistence type="predicted"/>
<feature type="region of interest" description="Disordered" evidence="1">
    <location>
        <begin position="359"/>
        <end position="397"/>
    </location>
</feature>
<accession>A0A0G4G4R6</accession>
<name>A0A0G4G4R6_9ALVE</name>
<gene>
    <name evidence="3" type="ORF">Cvel_20241</name>
</gene>
<dbReference type="EMBL" id="CDMZ01000888">
    <property type="protein sequence ID" value="CEM23380.1"/>
    <property type="molecule type" value="Genomic_DNA"/>
</dbReference>
<sequence>MSMEGVTEDVPAPGILQIVGAIEGLSQRIDSMQATQNLHGETLQLLVSQAPQESVQATVTSPAIVPAQSTTASSSHYMKLCEAPALFSGVRAKLTRWLKDVEDFYKLEKVLDLDKVLVAKNRMSQDLKEWFDLYEVENGPFQNWESLKAALIEHCSDTLARQKARKDLKKCRCTGAGVDDYNKRFKPLVAKLKGRLIEEDIVEDYISGLPADVRLETNKAHPVNLVIAMKTASELEVFLSGGEGPRGGTRDFQRPSAFESGRESARRNSPLGQEEGPVPMDLCGREGVSDAASQGILLGSVQVPSLDSAETSLECGDSLAEGTLRTRRTTGDSVETSGRGDGGRAEADTREIAEGLELHSRPPKHGHLWASHSGEGDAETVVPEEEEEVEGSRQIETTRQLARCPQVLEDSV</sequence>
<protein>
    <recommendedName>
        <fullName evidence="2">Ty3 transposon capsid-like protein domain-containing protein</fullName>
    </recommendedName>
</protein>
<evidence type="ECO:0000313" key="3">
    <source>
        <dbReference type="EMBL" id="CEM23380.1"/>
    </source>
</evidence>
<organism evidence="3">
    <name type="scientific">Chromera velia CCMP2878</name>
    <dbReference type="NCBI Taxonomy" id="1169474"/>
    <lineage>
        <taxon>Eukaryota</taxon>
        <taxon>Sar</taxon>
        <taxon>Alveolata</taxon>
        <taxon>Colpodellida</taxon>
        <taxon>Chromeraceae</taxon>
        <taxon>Chromera</taxon>
    </lineage>
</organism>
<reference evidence="3" key="1">
    <citation type="submission" date="2014-11" db="EMBL/GenBank/DDBJ databases">
        <authorList>
            <person name="Otto D Thomas"/>
            <person name="Naeem Raeece"/>
        </authorList>
    </citation>
    <scope>NUCLEOTIDE SEQUENCE</scope>
</reference>
<feature type="region of interest" description="Disordered" evidence="1">
    <location>
        <begin position="241"/>
        <end position="277"/>
    </location>
</feature>